<sequence>MSPPSPSLLINLFLLCPVVAANLTFSLSQFNPSPAFPPSDPYLFLSTSSRARALGLKQARRRRTRSGAANSSSFVDTPLFSLSYGGYSITLGFGTPPQPLPLVFDTGSSLVWFPCTSRYLCSRCSFTGVSKVRPFIPHLSSSARIVGCSNQKCGWFFGGNVASQCGHCGTQANCTCPPYIIEYGSGSTGGILLTDTVTFPRGKAEAGILVGCSVSSVRQPAGIAGFGRAKESLPAQLGARRFSYCLQSRKFDDTPVSSKLVLETGPGRSGRKSAGTSYTPFLRNPDKSIPAFQEFYYVLLWKVVVGSKQLKLPYKFLVPGADGNGGTIVDSGTTFTFMEKPIFEIVAKEIEAQMGEHRRSIATEMKTGLWPCFNISRTKKVQFPGLGFRFKGGAEMALPQENYFALVGDTGDICFTVVTNDGTGPESGGGSGPAIILGSFQQQNFYVEYDLENKRLGFRKQNCIKR</sequence>
<accession>A0ACB9LIR1</accession>
<keyword evidence="2" id="KW-1185">Reference proteome</keyword>
<reference evidence="2" key="1">
    <citation type="journal article" date="2023" name="Front. Plant Sci.">
        <title>Chromosomal-level genome assembly of Melastoma candidum provides insights into trichome evolution.</title>
        <authorList>
            <person name="Zhong Y."/>
            <person name="Wu W."/>
            <person name="Sun C."/>
            <person name="Zou P."/>
            <person name="Liu Y."/>
            <person name="Dai S."/>
            <person name="Zhou R."/>
        </authorList>
    </citation>
    <scope>NUCLEOTIDE SEQUENCE [LARGE SCALE GENOMIC DNA]</scope>
</reference>
<dbReference type="EMBL" id="CM042890">
    <property type="protein sequence ID" value="KAI4310595.1"/>
    <property type="molecule type" value="Genomic_DNA"/>
</dbReference>
<organism evidence="1 2">
    <name type="scientific">Melastoma candidum</name>
    <dbReference type="NCBI Taxonomy" id="119954"/>
    <lineage>
        <taxon>Eukaryota</taxon>
        <taxon>Viridiplantae</taxon>
        <taxon>Streptophyta</taxon>
        <taxon>Embryophyta</taxon>
        <taxon>Tracheophyta</taxon>
        <taxon>Spermatophyta</taxon>
        <taxon>Magnoliopsida</taxon>
        <taxon>eudicotyledons</taxon>
        <taxon>Gunneridae</taxon>
        <taxon>Pentapetalae</taxon>
        <taxon>rosids</taxon>
        <taxon>malvids</taxon>
        <taxon>Myrtales</taxon>
        <taxon>Melastomataceae</taxon>
        <taxon>Melastomatoideae</taxon>
        <taxon>Melastomateae</taxon>
        <taxon>Melastoma</taxon>
    </lineage>
</organism>
<gene>
    <name evidence="1" type="ORF">MLD38_035563</name>
</gene>
<comment type="caution">
    <text evidence="1">The sequence shown here is derived from an EMBL/GenBank/DDBJ whole genome shotgun (WGS) entry which is preliminary data.</text>
</comment>
<proteinExistence type="predicted"/>
<evidence type="ECO:0000313" key="1">
    <source>
        <dbReference type="EMBL" id="KAI4310595.1"/>
    </source>
</evidence>
<evidence type="ECO:0000313" key="2">
    <source>
        <dbReference type="Proteomes" id="UP001057402"/>
    </source>
</evidence>
<dbReference type="Proteomes" id="UP001057402">
    <property type="component" value="Chromosome 11"/>
</dbReference>
<protein>
    <submittedName>
        <fullName evidence="1">Uncharacterized protein</fullName>
    </submittedName>
</protein>
<name>A0ACB9LIR1_9MYRT</name>